<evidence type="ECO:0008006" key="4">
    <source>
        <dbReference type="Google" id="ProtNLM"/>
    </source>
</evidence>
<dbReference type="Proteomes" id="UP000249542">
    <property type="component" value="Unassembled WGS sequence"/>
</dbReference>
<accession>A0A2W7HVT5</accession>
<name>A0A2W7HVT5_9FLAO</name>
<evidence type="ECO:0000313" key="3">
    <source>
        <dbReference type="Proteomes" id="UP000249542"/>
    </source>
</evidence>
<dbReference type="SUPFAM" id="SSF141072">
    <property type="entry name" value="CalX-like"/>
    <property type="match status" value="1"/>
</dbReference>
<feature type="chain" id="PRO_5015976110" description="Calx-beta domain-containing protein" evidence="1">
    <location>
        <begin position="24"/>
        <end position="324"/>
    </location>
</feature>
<keyword evidence="1" id="KW-0732">Signal</keyword>
<dbReference type="EMBL" id="QKYV01000008">
    <property type="protein sequence ID" value="PZW38614.1"/>
    <property type="molecule type" value="Genomic_DNA"/>
</dbReference>
<sequence>MKFNNINKIFILGAISLSLFSCMDDDQDYPTTEKPTAIISPTDVTATEGDTITFSITMDKPAALDSKFKLEFVQGEAGENLDFSVDAEEYGEFDSGVAGYQITVPALETTASFDVVLSQDIFNDTEDAQLRFRPLLKMISNVENGDQLINITINDSPNVSIHGNDLTSGDLGVQLAWQGVKSFPNLVTDEDTGEVTQELNEDVDLCELDYDLIIVTPNGTQDQQAATGDCPETAGILASGSDGVYEVYADYYDNGGYVDVSAPVIIPVELTLSKIGGESETFTYDERFDISDATSASGEGSLVLLATITKNGNSYTFTKADMNE</sequence>
<dbReference type="AlphaFoldDB" id="A0A2W7HVT5"/>
<dbReference type="InterPro" id="IPR038081">
    <property type="entry name" value="CalX-like_sf"/>
</dbReference>
<proteinExistence type="predicted"/>
<keyword evidence="3" id="KW-1185">Reference proteome</keyword>
<comment type="caution">
    <text evidence="2">The sequence shown here is derived from an EMBL/GenBank/DDBJ whole genome shotgun (WGS) entry which is preliminary data.</text>
</comment>
<reference evidence="2 3" key="1">
    <citation type="submission" date="2018-06" db="EMBL/GenBank/DDBJ databases">
        <title>Genomic Encyclopedia of Archaeal and Bacterial Type Strains, Phase II (KMG-II): from individual species to whole genera.</title>
        <authorList>
            <person name="Goeker M."/>
        </authorList>
    </citation>
    <scope>NUCLEOTIDE SEQUENCE [LARGE SCALE GENOMIC DNA]</scope>
    <source>
        <strain evidence="2 3">DSM 15361</strain>
    </source>
</reference>
<feature type="signal peptide" evidence="1">
    <location>
        <begin position="1"/>
        <end position="23"/>
    </location>
</feature>
<dbReference type="RefSeq" id="WP_111541902.1">
    <property type="nucleotide sequence ID" value="NZ_QKYV01000008.1"/>
</dbReference>
<gene>
    <name evidence="2" type="ORF">LX95_02636</name>
</gene>
<evidence type="ECO:0000256" key="1">
    <source>
        <dbReference type="SAM" id="SignalP"/>
    </source>
</evidence>
<organism evidence="2 3">
    <name type="scientific">Mesonia algae</name>
    <dbReference type="NCBI Taxonomy" id="213248"/>
    <lineage>
        <taxon>Bacteria</taxon>
        <taxon>Pseudomonadati</taxon>
        <taxon>Bacteroidota</taxon>
        <taxon>Flavobacteriia</taxon>
        <taxon>Flavobacteriales</taxon>
        <taxon>Flavobacteriaceae</taxon>
        <taxon>Mesonia</taxon>
    </lineage>
</organism>
<evidence type="ECO:0000313" key="2">
    <source>
        <dbReference type="EMBL" id="PZW38614.1"/>
    </source>
</evidence>
<protein>
    <recommendedName>
        <fullName evidence="4">Calx-beta domain-containing protein</fullName>
    </recommendedName>
</protein>
<dbReference type="PROSITE" id="PS51257">
    <property type="entry name" value="PROKAR_LIPOPROTEIN"/>
    <property type="match status" value="1"/>
</dbReference>